<dbReference type="InterPro" id="IPR058789">
    <property type="entry name" value="ApnL_C"/>
</dbReference>
<dbReference type="AlphaFoldDB" id="A0A895YGI1"/>
<sequence>MTRPVIPVQTDWSDVIRSSRTTLTTHMWNAPPLQPGAPTRGPAFQALRELKANCARFLTFWTHPQLAVPALTPPTETSTSWDFSRIDPFVADFMAAAEGRPVVAHHATIPHWMFDVPDSFELDPDPGATVWDYEVGKQPRDPSLREIADYFERFARWYISGGFTDERGVHHASDHRYRFAHWEVLIEPDIGHQLSPEVYTRLYDLVVERLRPLDPEMRFVGLSLSPVTQDADYFWHFLNPANHQPGIPIDAFSHHFYASPALINPLGSEGNAPFHTWPTTFFAQADGFLDKVALVDSIRRHLSPNTEHHINEIGSFAPDVLAAEPQIPQEYWALGGALIGYLWSRLTTMGIELVGVAEFLGYPGVIPGTTLVDWDTGEPNARYQVLRLLLDHFGPGDQVVTTSAGSELAPEPPVHAQGFLTNSGERRLLLVNRSAEPAEVDLATVGTPVTVSSVSVDTAAGPPVTAQVHEPALVLAPFATAVVTFT</sequence>
<dbReference type="EMBL" id="CP070499">
    <property type="protein sequence ID" value="QSB14609.1"/>
    <property type="molecule type" value="Genomic_DNA"/>
</dbReference>
<dbReference type="KEGG" id="nhy:JQS43_24590"/>
<dbReference type="Pfam" id="PF25839">
    <property type="entry name" value="Apionate_lact_C"/>
    <property type="match status" value="1"/>
</dbReference>
<evidence type="ECO:0000313" key="3">
    <source>
        <dbReference type="Proteomes" id="UP000662857"/>
    </source>
</evidence>
<evidence type="ECO:0000259" key="1">
    <source>
        <dbReference type="Pfam" id="PF25839"/>
    </source>
</evidence>
<gene>
    <name evidence="2" type="ORF">JQS43_24590</name>
</gene>
<proteinExistence type="predicted"/>
<dbReference type="RefSeq" id="WP_239676753.1">
    <property type="nucleotide sequence ID" value="NZ_CP070499.1"/>
</dbReference>
<keyword evidence="3" id="KW-1185">Reference proteome</keyword>
<dbReference type="Gene3D" id="3.20.20.80">
    <property type="entry name" value="Glycosidases"/>
    <property type="match status" value="1"/>
</dbReference>
<dbReference type="InterPro" id="IPR017853">
    <property type="entry name" value="GH"/>
</dbReference>
<evidence type="ECO:0000313" key="2">
    <source>
        <dbReference type="EMBL" id="QSB14609.1"/>
    </source>
</evidence>
<dbReference type="SUPFAM" id="SSF51445">
    <property type="entry name" value="(Trans)glycosidases"/>
    <property type="match status" value="1"/>
</dbReference>
<accession>A0A895YGI1</accession>
<name>A0A895YGI1_9ACTN</name>
<dbReference type="Proteomes" id="UP000662857">
    <property type="component" value="Chromosome"/>
</dbReference>
<protein>
    <recommendedName>
        <fullName evidence="1">D-apionate lactonase C-terminal domain-containing protein</fullName>
    </recommendedName>
</protein>
<reference evidence="2" key="1">
    <citation type="submission" date="2021-02" db="EMBL/GenBank/DDBJ databases">
        <title>Natrosporangium hydrolyticum gen. nov., sp. nov, a haloalkaliphilic actinobacterium from a soda solonchak soil.</title>
        <authorList>
            <person name="Sorokin D.Y."/>
            <person name="Khijniak T.V."/>
            <person name="Zakharycheva A.P."/>
            <person name="Boueva O.V."/>
            <person name="Ariskina E.V."/>
            <person name="Hahnke R.L."/>
            <person name="Bunk B."/>
            <person name="Sproer C."/>
            <person name="Schumann P."/>
            <person name="Evtushenko L.I."/>
            <person name="Kublanov I.V."/>
        </authorList>
    </citation>
    <scope>NUCLEOTIDE SEQUENCE</scope>
    <source>
        <strain evidence="2">DSM 106523</strain>
    </source>
</reference>
<feature type="domain" description="D-apionate lactonase C-terminal" evidence="1">
    <location>
        <begin position="416"/>
        <end position="483"/>
    </location>
</feature>
<organism evidence="2 3">
    <name type="scientific">Natronosporangium hydrolyticum</name>
    <dbReference type="NCBI Taxonomy" id="2811111"/>
    <lineage>
        <taxon>Bacteria</taxon>
        <taxon>Bacillati</taxon>
        <taxon>Actinomycetota</taxon>
        <taxon>Actinomycetes</taxon>
        <taxon>Micromonosporales</taxon>
        <taxon>Micromonosporaceae</taxon>
        <taxon>Natronosporangium</taxon>
    </lineage>
</organism>